<sequence length="69" mass="8073">MARQTIESFPAIPEEFHIDPDRDNIAQLRRQMADEMILASESKEDFRSHCGLEVPLSLNSFKQYYLDPM</sequence>
<name>A0AAV6FJP8_9TELE</name>
<dbReference type="Proteomes" id="UP000823561">
    <property type="component" value="Chromosome 22"/>
</dbReference>
<accession>A0AAV6FJP8</accession>
<protein>
    <submittedName>
        <fullName evidence="1">Uncharacterized protein</fullName>
    </submittedName>
</protein>
<reference evidence="1" key="1">
    <citation type="submission" date="2020-10" db="EMBL/GenBank/DDBJ databases">
        <title>Chromosome-scale genome assembly of the Allis shad, Alosa alosa.</title>
        <authorList>
            <person name="Margot Z."/>
            <person name="Christophe K."/>
            <person name="Cabau C."/>
            <person name="Louis A."/>
            <person name="Berthelot C."/>
            <person name="Parey E."/>
            <person name="Roest Crollius H."/>
            <person name="Montfort J."/>
            <person name="Robinson-Rechavi M."/>
            <person name="Bucao C."/>
            <person name="Bouchez O."/>
            <person name="Gislard M."/>
            <person name="Lluch J."/>
            <person name="Milhes M."/>
            <person name="Lampietro C."/>
            <person name="Lopez Roques C."/>
            <person name="Donnadieu C."/>
            <person name="Braasch I."/>
            <person name="Desvignes T."/>
            <person name="Postlethwait J."/>
            <person name="Bobe J."/>
            <person name="Guiguen Y."/>
        </authorList>
    </citation>
    <scope>NUCLEOTIDE SEQUENCE</scope>
    <source>
        <strain evidence="1">M-15738</strain>
        <tissue evidence="1">Blood</tissue>
    </source>
</reference>
<dbReference type="AlphaFoldDB" id="A0AAV6FJP8"/>
<proteinExistence type="predicted"/>
<comment type="caution">
    <text evidence="1">The sequence shown here is derived from an EMBL/GenBank/DDBJ whole genome shotgun (WGS) entry which is preliminary data.</text>
</comment>
<evidence type="ECO:0000313" key="1">
    <source>
        <dbReference type="EMBL" id="KAG5263088.1"/>
    </source>
</evidence>
<gene>
    <name evidence="1" type="ORF">AALO_G00282420</name>
</gene>
<evidence type="ECO:0000313" key="2">
    <source>
        <dbReference type="Proteomes" id="UP000823561"/>
    </source>
</evidence>
<organism evidence="1 2">
    <name type="scientific">Alosa alosa</name>
    <name type="common">allis shad</name>
    <dbReference type="NCBI Taxonomy" id="278164"/>
    <lineage>
        <taxon>Eukaryota</taxon>
        <taxon>Metazoa</taxon>
        <taxon>Chordata</taxon>
        <taxon>Craniata</taxon>
        <taxon>Vertebrata</taxon>
        <taxon>Euteleostomi</taxon>
        <taxon>Actinopterygii</taxon>
        <taxon>Neopterygii</taxon>
        <taxon>Teleostei</taxon>
        <taxon>Clupei</taxon>
        <taxon>Clupeiformes</taxon>
        <taxon>Clupeoidei</taxon>
        <taxon>Clupeidae</taxon>
        <taxon>Alosa</taxon>
    </lineage>
</organism>
<keyword evidence="2" id="KW-1185">Reference proteome</keyword>
<dbReference type="EMBL" id="JADWDJ010000022">
    <property type="protein sequence ID" value="KAG5263088.1"/>
    <property type="molecule type" value="Genomic_DNA"/>
</dbReference>